<evidence type="ECO:0000313" key="3">
    <source>
        <dbReference type="Proteomes" id="UP000479710"/>
    </source>
</evidence>
<evidence type="ECO:0000256" key="1">
    <source>
        <dbReference type="SAM" id="MobiDB-lite"/>
    </source>
</evidence>
<proteinExistence type="predicted"/>
<dbReference type="Proteomes" id="UP000479710">
    <property type="component" value="Unassembled WGS sequence"/>
</dbReference>
<dbReference type="EMBL" id="SPHZ02000002">
    <property type="protein sequence ID" value="KAF0929299.1"/>
    <property type="molecule type" value="Genomic_DNA"/>
</dbReference>
<organism evidence="2 3">
    <name type="scientific">Oryza meyeriana var. granulata</name>
    <dbReference type="NCBI Taxonomy" id="110450"/>
    <lineage>
        <taxon>Eukaryota</taxon>
        <taxon>Viridiplantae</taxon>
        <taxon>Streptophyta</taxon>
        <taxon>Embryophyta</taxon>
        <taxon>Tracheophyta</taxon>
        <taxon>Spermatophyta</taxon>
        <taxon>Magnoliopsida</taxon>
        <taxon>Liliopsida</taxon>
        <taxon>Poales</taxon>
        <taxon>Poaceae</taxon>
        <taxon>BOP clade</taxon>
        <taxon>Oryzoideae</taxon>
        <taxon>Oryzeae</taxon>
        <taxon>Oryzinae</taxon>
        <taxon>Oryza</taxon>
        <taxon>Oryza meyeriana</taxon>
    </lineage>
</organism>
<protein>
    <submittedName>
        <fullName evidence="2">Uncharacterized protein</fullName>
    </submittedName>
</protein>
<gene>
    <name evidence="2" type="ORF">E2562_019882</name>
</gene>
<evidence type="ECO:0000313" key="2">
    <source>
        <dbReference type="EMBL" id="KAF0929299.1"/>
    </source>
</evidence>
<feature type="region of interest" description="Disordered" evidence="1">
    <location>
        <begin position="43"/>
        <end position="62"/>
    </location>
</feature>
<feature type="region of interest" description="Disordered" evidence="1">
    <location>
        <begin position="1"/>
        <end position="20"/>
    </location>
</feature>
<name>A0A6G1EXI5_9ORYZ</name>
<dbReference type="AlphaFoldDB" id="A0A6G1EXI5"/>
<accession>A0A6G1EXI5</accession>
<comment type="caution">
    <text evidence="2">The sequence shown here is derived from an EMBL/GenBank/DDBJ whole genome shotgun (WGS) entry which is preliminary data.</text>
</comment>
<keyword evidence="3" id="KW-1185">Reference proteome</keyword>
<reference evidence="2 3" key="1">
    <citation type="submission" date="2019-11" db="EMBL/GenBank/DDBJ databases">
        <title>Whole genome sequence of Oryza granulata.</title>
        <authorList>
            <person name="Li W."/>
        </authorList>
    </citation>
    <scope>NUCLEOTIDE SEQUENCE [LARGE SCALE GENOMIC DNA]</scope>
    <source>
        <strain evidence="3">cv. Menghai</strain>
        <tissue evidence="2">Leaf</tissue>
    </source>
</reference>
<sequence>MAHDRWAAPSWPLPQDLQPRSQTAREVVLATMAARTGVARGSTHAAISHSPYDPPCSLLHWH</sequence>